<dbReference type="Pfam" id="PF02597">
    <property type="entry name" value="ThiS"/>
    <property type="match status" value="1"/>
</dbReference>
<gene>
    <name evidence="1" type="ORF">SAMN05660235_02085</name>
</gene>
<dbReference type="STRING" id="1123285.SAMN05660235_02085"/>
<dbReference type="RefSeq" id="WP_093690612.1">
    <property type="nucleotide sequence ID" value="NZ_FNBU01000016.1"/>
</dbReference>
<dbReference type="Gene3D" id="3.10.20.30">
    <property type="match status" value="1"/>
</dbReference>
<reference evidence="2" key="1">
    <citation type="submission" date="2016-10" db="EMBL/GenBank/DDBJ databases">
        <authorList>
            <person name="Varghese N."/>
            <person name="Submissions S."/>
        </authorList>
    </citation>
    <scope>NUCLEOTIDE SEQUENCE [LARGE SCALE GENOMIC DNA]</scope>
    <source>
        <strain evidence="2">DSM 23256</strain>
    </source>
</reference>
<dbReference type="InterPro" id="IPR003749">
    <property type="entry name" value="ThiS/MoaD-like"/>
</dbReference>
<dbReference type="InterPro" id="IPR016155">
    <property type="entry name" value="Mopterin_synth/thiamin_S_b"/>
</dbReference>
<accession>A0A1G7MBM0</accession>
<dbReference type="EMBL" id="FNBU01000016">
    <property type="protein sequence ID" value="SDF59075.1"/>
    <property type="molecule type" value="Genomic_DNA"/>
</dbReference>
<dbReference type="Proteomes" id="UP000243333">
    <property type="component" value="Unassembled WGS sequence"/>
</dbReference>
<dbReference type="AlphaFoldDB" id="A0A1G7MBM0"/>
<dbReference type="SUPFAM" id="SSF54285">
    <property type="entry name" value="MoaD/ThiS"/>
    <property type="match status" value="1"/>
</dbReference>
<evidence type="ECO:0000313" key="2">
    <source>
        <dbReference type="Proteomes" id="UP000243333"/>
    </source>
</evidence>
<sequence>MVIEVRLYATLRRYSPASATGIVMVDVPDGITVDELLAEMEIDRNEVKMIMVNGIHSDGNRMLADGDRVGLFPPVGGG</sequence>
<organism evidence="1 2">
    <name type="scientific">Sporolituus thermophilus DSM 23256</name>
    <dbReference type="NCBI Taxonomy" id="1123285"/>
    <lineage>
        <taxon>Bacteria</taxon>
        <taxon>Bacillati</taxon>
        <taxon>Bacillota</taxon>
        <taxon>Negativicutes</taxon>
        <taxon>Selenomonadales</taxon>
        <taxon>Sporomusaceae</taxon>
        <taxon>Sporolituus</taxon>
    </lineage>
</organism>
<protein>
    <submittedName>
        <fullName evidence="1">Molybdopterin converting factor, small subunit</fullName>
    </submittedName>
</protein>
<proteinExistence type="predicted"/>
<dbReference type="InterPro" id="IPR012675">
    <property type="entry name" value="Beta-grasp_dom_sf"/>
</dbReference>
<keyword evidence="2" id="KW-1185">Reference proteome</keyword>
<dbReference type="OrthoDB" id="9801945at2"/>
<name>A0A1G7MBM0_9FIRM</name>
<evidence type="ECO:0000313" key="1">
    <source>
        <dbReference type="EMBL" id="SDF59075.1"/>
    </source>
</evidence>